<name>A0A9W9YV38_9CNID</name>
<comment type="caution">
    <text evidence="1">The sequence shown here is derived from an EMBL/GenBank/DDBJ whole genome shotgun (WGS) entry which is preliminary data.</text>
</comment>
<sequence length="618" mass="70470">MSTTSCSDEFPFDPGQDLRGYVRCLLGVEGAIFNVMTIAEKLGTPEWLRKQITNSWKDENKQLEIVLQPWLKKNGETKDPDSLRKYLEDLKEEDYKVTQRGQMHIRNLRELAVKISDLKIKNAELTTYFSGKIQDLCETVLRDCCIELESSVEDVGRVASYQSYGNHLGNYPQISQGTVSKYKQMCSSSKQSMAKHFLAIIPHLIQNVKSIFRDEIIPEIQNGLRGLNKETLDQLASDVREAEQNNQIQQLVCEVCEILENLCLNNRDSKHSTELIRNLGSSLAVYPLLDLLKPFFQKCPRDVRLHKRLERVLCYIRASVKDKHVDEAFVRDFFDVSLTLIHFAKFDPAKLVRFELTDSTNHPVTCTRDSVVHDTDSDTYYQVFCPRKESEEELLLHAAARVHSKGQVGAFEYVITLPASAEEAFDKCMTRHSTDVVVIKSNVSDSQDIRVVLCSTQKEKLSLLVDDVFKRQLREEVVDWEGSQITRCHLTMRALATKPLGTVLSLRLVYKWESEAIFLDSKDFVAHADSSAERACKAEVRLVGPSDSMMPEEAAAALALLTSDEGNFSMETFGSQRIQTHNQIRCEKIEYHLHQTSVTGHKLYGGRQKHSQHIDAHY</sequence>
<keyword evidence="2" id="KW-1185">Reference proteome</keyword>
<gene>
    <name evidence="1" type="ORF">OS493_034476</name>
</gene>
<dbReference type="EMBL" id="MU826874">
    <property type="protein sequence ID" value="KAJ7370037.1"/>
    <property type="molecule type" value="Genomic_DNA"/>
</dbReference>
<reference evidence="1" key="1">
    <citation type="submission" date="2023-01" db="EMBL/GenBank/DDBJ databases">
        <title>Genome assembly of the deep-sea coral Lophelia pertusa.</title>
        <authorList>
            <person name="Herrera S."/>
            <person name="Cordes E."/>
        </authorList>
    </citation>
    <scope>NUCLEOTIDE SEQUENCE</scope>
    <source>
        <strain evidence="1">USNM1676648</strain>
        <tissue evidence="1">Polyp</tissue>
    </source>
</reference>
<organism evidence="1 2">
    <name type="scientific">Desmophyllum pertusum</name>
    <dbReference type="NCBI Taxonomy" id="174260"/>
    <lineage>
        <taxon>Eukaryota</taxon>
        <taxon>Metazoa</taxon>
        <taxon>Cnidaria</taxon>
        <taxon>Anthozoa</taxon>
        <taxon>Hexacorallia</taxon>
        <taxon>Scleractinia</taxon>
        <taxon>Caryophylliina</taxon>
        <taxon>Caryophylliidae</taxon>
        <taxon>Desmophyllum</taxon>
    </lineage>
</organism>
<protein>
    <submittedName>
        <fullName evidence="1">Uncharacterized protein</fullName>
    </submittedName>
</protein>
<evidence type="ECO:0000313" key="1">
    <source>
        <dbReference type="EMBL" id="KAJ7370037.1"/>
    </source>
</evidence>
<dbReference type="Proteomes" id="UP001163046">
    <property type="component" value="Unassembled WGS sequence"/>
</dbReference>
<dbReference type="OrthoDB" id="5956810at2759"/>
<evidence type="ECO:0000313" key="2">
    <source>
        <dbReference type="Proteomes" id="UP001163046"/>
    </source>
</evidence>
<accession>A0A9W9YV38</accession>
<dbReference type="AlphaFoldDB" id="A0A9W9YV38"/>
<proteinExistence type="predicted"/>